<gene>
    <name evidence="11" type="ORF">C7380_10132</name>
</gene>
<reference evidence="11 12" key="1">
    <citation type="submission" date="2018-05" db="EMBL/GenBank/DDBJ databases">
        <title>Genomic Encyclopedia of Type Strains, Phase IV (KMG-IV): sequencing the most valuable type-strain genomes for metagenomic binning, comparative biology and taxonomic classification.</title>
        <authorList>
            <person name="Goeker M."/>
        </authorList>
    </citation>
    <scope>NUCLEOTIDE SEQUENCE [LARGE SCALE GENOMIC DNA]</scope>
    <source>
        <strain evidence="11 12">DSM 24906</strain>
    </source>
</reference>
<feature type="transmembrane region" description="Helical" evidence="10">
    <location>
        <begin position="350"/>
        <end position="371"/>
    </location>
</feature>
<dbReference type="InterPro" id="IPR002528">
    <property type="entry name" value="MATE_fam"/>
</dbReference>
<dbReference type="Proteomes" id="UP000245921">
    <property type="component" value="Unassembled WGS sequence"/>
</dbReference>
<feature type="transmembrane region" description="Helical" evidence="10">
    <location>
        <begin position="409"/>
        <end position="430"/>
    </location>
</feature>
<feature type="transmembrane region" description="Helical" evidence="10">
    <location>
        <begin position="188"/>
        <end position="209"/>
    </location>
</feature>
<dbReference type="PIRSF" id="PIRSF006603">
    <property type="entry name" value="DinF"/>
    <property type="match status" value="1"/>
</dbReference>
<evidence type="ECO:0000256" key="10">
    <source>
        <dbReference type="SAM" id="Phobius"/>
    </source>
</evidence>
<protein>
    <recommendedName>
        <fullName evidence="9">Multidrug-efflux transporter</fullName>
    </recommendedName>
</protein>
<comment type="subcellular location">
    <subcellularLocation>
        <location evidence="1">Cell membrane</location>
        <topology evidence="1">Multi-pass membrane protein</topology>
    </subcellularLocation>
</comment>
<evidence type="ECO:0000313" key="11">
    <source>
        <dbReference type="EMBL" id="PWJ96460.1"/>
    </source>
</evidence>
<evidence type="ECO:0000256" key="7">
    <source>
        <dbReference type="ARBA" id="ARBA00023065"/>
    </source>
</evidence>
<dbReference type="Pfam" id="PF01554">
    <property type="entry name" value="MatE"/>
    <property type="match status" value="2"/>
</dbReference>
<dbReference type="GO" id="GO:0006811">
    <property type="term" value="P:monoatomic ion transport"/>
    <property type="evidence" value="ECO:0007669"/>
    <property type="project" value="UniProtKB-KW"/>
</dbReference>
<dbReference type="GO" id="GO:0015297">
    <property type="term" value="F:antiporter activity"/>
    <property type="evidence" value="ECO:0007669"/>
    <property type="project" value="UniProtKB-KW"/>
</dbReference>
<keyword evidence="12" id="KW-1185">Reference proteome</keyword>
<name>A0AA45C8T7_9BACT</name>
<dbReference type="AlphaFoldDB" id="A0AA45C8T7"/>
<dbReference type="InterPro" id="IPR050222">
    <property type="entry name" value="MATE_MdtK"/>
</dbReference>
<evidence type="ECO:0000256" key="5">
    <source>
        <dbReference type="ARBA" id="ARBA00022692"/>
    </source>
</evidence>
<comment type="caution">
    <text evidence="11">The sequence shown here is derived from an EMBL/GenBank/DDBJ whole genome shotgun (WGS) entry which is preliminary data.</text>
</comment>
<keyword evidence="8 10" id="KW-0472">Membrane</keyword>
<dbReference type="InterPro" id="IPR048279">
    <property type="entry name" value="MdtK-like"/>
</dbReference>
<dbReference type="EMBL" id="QGGI01000001">
    <property type="protein sequence ID" value="PWJ96460.1"/>
    <property type="molecule type" value="Genomic_DNA"/>
</dbReference>
<feature type="transmembrane region" description="Helical" evidence="10">
    <location>
        <begin position="7"/>
        <end position="28"/>
    </location>
</feature>
<organism evidence="11 12">
    <name type="scientific">Oceanotoga teriensis</name>
    <dbReference type="NCBI Taxonomy" id="515440"/>
    <lineage>
        <taxon>Bacteria</taxon>
        <taxon>Thermotogati</taxon>
        <taxon>Thermotogota</taxon>
        <taxon>Thermotogae</taxon>
        <taxon>Petrotogales</taxon>
        <taxon>Petrotogaceae</taxon>
        <taxon>Oceanotoga</taxon>
    </lineage>
</organism>
<evidence type="ECO:0000256" key="6">
    <source>
        <dbReference type="ARBA" id="ARBA00022989"/>
    </source>
</evidence>
<feature type="transmembrane region" description="Helical" evidence="10">
    <location>
        <begin position="159"/>
        <end position="182"/>
    </location>
</feature>
<feature type="transmembrane region" description="Helical" evidence="10">
    <location>
        <begin position="312"/>
        <end position="330"/>
    </location>
</feature>
<accession>A0AA45C8T7</accession>
<keyword evidence="7" id="KW-0406">Ion transport</keyword>
<sequence length="439" mass="50664">MKNRFNILVDIFLISFPLIVQNTLRILLGTIDKIFVGQLGEDTIAGVGGANQLISLFLVIVFSFSSGFTILVSQSEGKNDKEYTNKLINNTISFSIFLSLLLMSIFYMWSDTFLSWMKIDGIAFDKAYEYFFINIPSIIFIILSSVFSGFFVANKKNFFPMLATLFSMIFNVCFDYFFIIILDFGVLGAAWATFLARILEFIILIFFVYKRFKFENIIFKFNFNKDILKRLLYISLPMTIDGAVWQFAATVNTSLIFRLGTDQMAIFEVLKIFQSIVLTPISALASASVGIIAGYLGKKDYEKSNIYSKQSIFLSFLITSILSFIIILFYDNIFDWFKLSQNSVFIGKSLMIYLIFLIFCQTSNIIFPYILRSGGDTWSILFITLFGFWIIQIPLSYILGFVFDFKLNGIFFAMIIGEFFKGTLFFIRYIRKKWIKNLN</sequence>
<evidence type="ECO:0000256" key="4">
    <source>
        <dbReference type="ARBA" id="ARBA00022475"/>
    </source>
</evidence>
<dbReference type="PANTHER" id="PTHR43298">
    <property type="entry name" value="MULTIDRUG RESISTANCE PROTEIN NORM-RELATED"/>
    <property type="match status" value="1"/>
</dbReference>
<feature type="transmembrane region" description="Helical" evidence="10">
    <location>
        <begin position="92"/>
        <end position="110"/>
    </location>
</feature>
<feature type="transmembrane region" description="Helical" evidence="10">
    <location>
        <begin position="378"/>
        <end position="403"/>
    </location>
</feature>
<dbReference type="NCBIfam" id="TIGR00797">
    <property type="entry name" value="matE"/>
    <property type="match status" value="1"/>
</dbReference>
<evidence type="ECO:0000256" key="8">
    <source>
        <dbReference type="ARBA" id="ARBA00023136"/>
    </source>
</evidence>
<dbReference type="RefSeq" id="WP_109603460.1">
    <property type="nucleotide sequence ID" value="NZ_QGGI01000001.1"/>
</dbReference>
<evidence type="ECO:0000256" key="3">
    <source>
        <dbReference type="ARBA" id="ARBA00022449"/>
    </source>
</evidence>
<dbReference type="GO" id="GO:0042910">
    <property type="term" value="F:xenobiotic transmembrane transporter activity"/>
    <property type="evidence" value="ECO:0007669"/>
    <property type="project" value="InterPro"/>
</dbReference>
<feature type="transmembrane region" description="Helical" evidence="10">
    <location>
        <begin position="130"/>
        <end position="152"/>
    </location>
</feature>
<dbReference type="GO" id="GO:0005886">
    <property type="term" value="C:plasma membrane"/>
    <property type="evidence" value="ECO:0007669"/>
    <property type="project" value="UniProtKB-SubCell"/>
</dbReference>
<feature type="transmembrane region" description="Helical" evidence="10">
    <location>
        <begin position="230"/>
        <end position="252"/>
    </location>
</feature>
<dbReference type="PANTHER" id="PTHR43298:SF2">
    <property type="entry name" value="FMN_FAD EXPORTER YEEO-RELATED"/>
    <property type="match status" value="1"/>
</dbReference>
<evidence type="ECO:0000256" key="1">
    <source>
        <dbReference type="ARBA" id="ARBA00004651"/>
    </source>
</evidence>
<feature type="transmembrane region" description="Helical" evidence="10">
    <location>
        <begin position="272"/>
        <end position="296"/>
    </location>
</feature>
<keyword evidence="3" id="KW-0050">Antiport</keyword>
<evidence type="ECO:0000256" key="2">
    <source>
        <dbReference type="ARBA" id="ARBA00022448"/>
    </source>
</evidence>
<feature type="transmembrane region" description="Helical" evidence="10">
    <location>
        <begin position="53"/>
        <end position="72"/>
    </location>
</feature>
<keyword evidence="4" id="KW-1003">Cell membrane</keyword>
<proteinExistence type="predicted"/>
<keyword evidence="2" id="KW-0813">Transport</keyword>
<keyword evidence="5 10" id="KW-0812">Transmembrane</keyword>
<keyword evidence="6 10" id="KW-1133">Transmembrane helix</keyword>
<evidence type="ECO:0000313" key="12">
    <source>
        <dbReference type="Proteomes" id="UP000245921"/>
    </source>
</evidence>
<evidence type="ECO:0000256" key="9">
    <source>
        <dbReference type="ARBA" id="ARBA00031636"/>
    </source>
</evidence>